<gene>
    <name evidence="1" type="ORF">ACFSKK_00070</name>
</gene>
<comment type="caution">
    <text evidence="1">The sequence shown here is derived from an EMBL/GenBank/DDBJ whole genome shotgun (WGS) entry which is preliminary data.</text>
</comment>
<evidence type="ECO:0000313" key="2">
    <source>
        <dbReference type="Proteomes" id="UP001597318"/>
    </source>
</evidence>
<sequence>MNNIKTYLVIPRNIIDQKLGSNFEECLVKFPEVCYISFNQESQVKKLIEEDLIDSKHLELCINIEFNNNILLDHKFKGLNLWEDIIDAIIKYQARKISEVLLGIDPNILRLTKEDEIGNLKWEIFNEYDPDDIYYSGIVNSNEYLFHLIVAAKEFYNNLKRYSIFTEIEYNESISEIAKIEKKLQI</sequence>
<dbReference type="EMBL" id="JBHUIK010000001">
    <property type="protein sequence ID" value="MFD2212104.1"/>
    <property type="molecule type" value="Genomic_DNA"/>
</dbReference>
<protein>
    <submittedName>
        <fullName evidence="1">Uncharacterized protein</fullName>
    </submittedName>
</protein>
<organism evidence="1 2">
    <name type="scientific">Metabacillus endolithicus</name>
    <dbReference type="NCBI Taxonomy" id="1535204"/>
    <lineage>
        <taxon>Bacteria</taxon>
        <taxon>Bacillati</taxon>
        <taxon>Bacillota</taxon>
        <taxon>Bacilli</taxon>
        <taxon>Bacillales</taxon>
        <taxon>Bacillaceae</taxon>
        <taxon>Metabacillus</taxon>
    </lineage>
</organism>
<name>A0ABW5BT47_9BACI</name>
<dbReference type="RefSeq" id="WP_379049320.1">
    <property type="nucleotide sequence ID" value="NZ_JBHUIK010000001.1"/>
</dbReference>
<proteinExistence type="predicted"/>
<reference evidence="2" key="1">
    <citation type="journal article" date="2019" name="Int. J. Syst. Evol. Microbiol.">
        <title>The Global Catalogue of Microorganisms (GCM) 10K type strain sequencing project: providing services to taxonomists for standard genome sequencing and annotation.</title>
        <authorList>
            <consortium name="The Broad Institute Genomics Platform"/>
            <consortium name="The Broad Institute Genome Sequencing Center for Infectious Disease"/>
            <person name="Wu L."/>
            <person name="Ma J."/>
        </authorList>
    </citation>
    <scope>NUCLEOTIDE SEQUENCE [LARGE SCALE GENOMIC DNA]</scope>
    <source>
        <strain evidence="2">CGMCC 1.15474</strain>
    </source>
</reference>
<evidence type="ECO:0000313" key="1">
    <source>
        <dbReference type="EMBL" id="MFD2212104.1"/>
    </source>
</evidence>
<keyword evidence="2" id="KW-1185">Reference proteome</keyword>
<accession>A0ABW5BT47</accession>
<dbReference type="Proteomes" id="UP001597318">
    <property type="component" value="Unassembled WGS sequence"/>
</dbReference>